<organism evidence="1 2">
    <name type="scientific">Stenotrophomonas aracearum</name>
    <dbReference type="NCBI Taxonomy" id="3003272"/>
    <lineage>
        <taxon>Bacteria</taxon>
        <taxon>Pseudomonadati</taxon>
        <taxon>Pseudomonadota</taxon>
        <taxon>Gammaproteobacteria</taxon>
        <taxon>Lysobacterales</taxon>
        <taxon>Lysobacteraceae</taxon>
        <taxon>Stenotrophomonas</taxon>
    </lineage>
</organism>
<dbReference type="Proteomes" id="UP001305421">
    <property type="component" value="Chromosome"/>
</dbReference>
<dbReference type="EMBL" id="CP115543">
    <property type="protein sequence ID" value="WNH49718.1"/>
    <property type="molecule type" value="Genomic_DNA"/>
</dbReference>
<accession>A0ABY9YH57</accession>
<gene>
    <name evidence="1" type="ORF">PDM28_05230</name>
</gene>
<protein>
    <recommendedName>
        <fullName evidence="3">Transmembrane protein</fullName>
    </recommendedName>
</protein>
<evidence type="ECO:0000313" key="1">
    <source>
        <dbReference type="EMBL" id="WNH49718.1"/>
    </source>
</evidence>
<dbReference type="RefSeq" id="WP_311184034.1">
    <property type="nucleotide sequence ID" value="NZ_CP115543.1"/>
</dbReference>
<evidence type="ECO:0008006" key="3">
    <source>
        <dbReference type="Google" id="ProtNLM"/>
    </source>
</evidence>
<evidence type="ECO:0000313" key="2">
    <source>
        <dbReference type="Proteomes" id="UP001305421"/>
    </source>
</evidence>
<name>A0ABY9YH57_9GAMM</name>
<keyword evidence="2" id="KW-1185">Reference proteome</keyword>
<reference evidence="1 2" key="1">
    <citation type="submission" date="2022-12" db="EMBL/GenBank/DDBJ databases">
        <title>Two new species, Stenotrophomonas aracearum and Stenotrophomonas oahuensis, isolated from Anthurium (Araceae family) in Hawaii.</title>
        <authorList>
            <person name="Chunag S.C."/>
            <person name="Dobhal S."/>
            <person name="Alvarez A."/>
            <person name="Arif M."/>
        </authorList>
    </citation>
    <scope>NUCLEOTIDE SEQUENCE [LARGE SCALE GENOMIC DNA]</scope>
    <source>
        <strain evidence="1 2">A5588</strain>
    </source>
</reference>
<proteinExistence type="predicted"/>
<sequence length="158" mass="17737">MLKKTALLIGGLGLVRASVLAVVVLAWQGYCFEQRRFVPAREIERAAIESVLASYPPSVELARWRQKDGNLSVTYGRPSHPVTIAGVDHFLTLNPDACQMVARGWEGHAPSPLTRLLGYETYIVRLRYLVRFYENGTLRAVPHERFVSVDRCGRVVSL</sequence>